<keyword evidence="3" id="KW-1185">Reference proteome</keyword>
<organism evidence="2 3">
    <name type="scientific">Hyphobacterium marinum</name>
    <dbReference type="NCBI Taxonomy" id="3116574"/>
    <lineage>
        <taxon>Bacteria</taxon>
        <taxon>Pseudomonadati</taxon>
        <taxon>Pseudomonadota</taxon>
        <taxon>Alphaproteobacteria</taxon>
        <taxon>Maricaulales</taxon>
        <taxon>Maricaulaceae</taxon>
        <taxon>Hyphobacterium</taxon>
    </lineage>
</organism>
<feature type="region of interest" description="Disordered" evidence="1">
    <location>
        <begin position="1"/>
        <end position="49"/>
    </location>
</feature>
<dbReference type="SUPFAM" id="SSF160214">
    <property type="entry name" value="FlaG-like"/>
    <property type="match status" value="1"/>
</dbReference>
<gene>
    <name evidence="2" type="ORF">V0U35_10080</name>
</gene>
<dbReference type="Pfam" id="PF03646">
    <property type="entry name" value="FlaG"/>
    <property type="match status" value="1"/>
</dbReference>
<keyword evidence="2" id="KW-0969">Cilium</keyword>
<protein>
    <submittedName>
        <fullName evidence="2">Flagellar protein FlaG</fullName>
    </submittedName>
</protein>
<evidence type="ECO:0000313" key="2">
    <source>
        <dbReference type="EMBL" id="MEE2567028.1"/>
    </source>
</evidence>
<accession>A0ABU7LZQ1</accession>
<keyword evidence="2" id="KW-0282">Flagellum</keyword>
<name>A0ABU7LZQ1_9PROT</name>
<dbReference type="Gene3D" id="3.30.160.170">
    <property type="entry name" value="FlaG-like"/>
    <property type="match status" value="1"/>
</dbReference>
<dbReference type="RefSeq" id="WP_330196587.1">
    <property type="nucleotide sequence ID" value="NZ_JAZDRO010000004.1"/>
</dbReference>
<dbReference type="InterPro" id="IPR035924">
    <property type="entry name" value="FlaG-like_sf"/>
</dbReference>
<sequence length="120" mass="13435">MNELIETALSPASAPQRLSPGHRMVEHGARSQSRKESEPEPQTLDPRSQEQLEAAIDRLAEEVFAGSRLAIEKHSGADTFVYRLIDTDTGSVVRQWPTESLLHLREYLRTRQAGVLDQTA</sequence>
<dbReference type="Proteomes" id="UP001310692">
    <property type="component" value="Unassembled WGS sequence"/>
</dbReference>
<comment type="caution">
    <text evidence="2">The sequence shown here is derived from an EMBL/GenBank/DDBJ whole genome shotgun (WGS) entry which is preliminary data.</text>
</comment>
<keyword evidence="2" id="KW-0966">Cell projection</keyword>
<reference evidence="2 3" key="1">
    <citation type="submission" date="2024-01" db="EMBL/GenBank/DDBJ databases">
        <title>Hyphobacterium bacterium isolated from marine sediment.</title>
        <authorList>
            <person name="Zhao S."/>
        </authorList>
    </citation>
    <scope>NUCLEOTIDE SEQUENCE [LARGE SCALE GENOMIC DNA]</scope>
    <source>
        <strain evidence="2 3">Y60-23</strain>
    </source>
</reference>
<proteinExistence type="predicted"/>
<evidence type="ECO:0000313" key="3">
    <source>
        <dbReference type="Proteomes" id="UP001310692"/>
    </source>
</evidence>
<feature type="compositionally biased region" description="Basic and acidic residues" evidence="1">
    <location>
        <begin position="23"/>
        <end position="38"/>
    </location>
</feature>
<dbReference type="EMBL" id="JAZDRO010000004">
    <property type="protein sequence ID" value="MEE2567028.1"/>
    <property type="molecule type" value="Genomic_DNA"/>
</dbReference>
<dbReference type="InterPro" id="IPR005186">
    <property type="entry name" value="FlaG"/>
</dbReference>
<evidence type="ECO:0000256" key="1">
    <source>
        <dbReference type="SAM" id="MobiDB-lite"/>
    </source>
</evidence>